<protein>
    <submittedName>
        <fullName evidence="3">Amidohydrolase family protein</fullName>
    </submittedName>
</protein>
<sequence>MAIFAAENPVLRHSVQVFDAHVHIIDPRFPLVENEGYLPKPYTIADYRKRMSRFDIAGGAVVSGSFQGTDQTFMKAALAELGEGWVGVIALDLDATDSEIVELDRIGVRALRFNLKRAAADITEMTLQALRAHDLVGWHVEVYIDGQMLASLQPVISKLPVFCVDHLGMSDACLDYLLDLVDQGARVKASGFGRVSMNVADTLRRIHAVNPGALMFGTDLPGTRAGRPFRDADIDLICDVVGTDMHAVLEDNAREFYRLPARERPTPADPEPTLPLPGAYQPTLPLRRDELPKPEAADTIPFRAID</sequence>
<feature type="domain" description="Amidohydrolase-related" evidence="2">
    <location>
        <begin position="19"/>
        <end position="259"/>
    </location>
</feature>
<gene>
    <name evidence="3" type="ORF">F5544_42575</name>
</gene>
<accession>A0A6G9YTX3</accession>
<evidence type="ECO:0000313" key="4">
    <source>
        <dbReference type="Proteomes" id="UP000503540"/>
    </source>
</evidence>
<dbReference type="PANTHER" id="PTHR35563">
    <property type="entry name" value="BARREL METAL-DEPENDENT HYDROLASE, PUTATIVE (AFU_ORTHOLOGUE AFUA_1G16240)-RELATED"/>
    <property type="match status" value="1"/>
</dbReference>
<organism evidence="3 4">
    <name type="scientific">Nocardia arthritidis</name>
    <dbReference type="NCBI Taxonomy" id="228602"/>
    <lineage>
        <taxon>Bacteria</taxon>
        <taxon>Bacillati</taxon>
        <taxon>Actinomycetota</taxon>
        <taxon>Actinomycetes</taxon>
        <taxon>Mycobacteriales</taxon>
        <taxon>Nocardiaceae</taxon>
        <taxon>Nocardia</taxon>
    </lineage>
</organism>
<dbReference type="InterPro" id="IPR032466">
    <property type="entry name" value="Metal_Hydrolase"/>
</dbReference>
<dbReference type="Pfam" id="PF04909">
    <property type="entry name" value="Amidohydro_2"/>
    <property type="match status" value="1"/>
</dbReference>
<dbReference type="SUPFAM" id="SSF51556">
    <property type="entry name" value="Metallo-dependent hydrolases"/>
    <property type="match status" value="1"/>
</dbReference>
<evidence type="ECO:0000256" key="1">
    <source>
        <dbReference type="SAM" id="MobiDB-lite"/>
    </source>
</evidence>
<evidence type="ECO:0000313" key="3">
    <source>
        <dbReference type="EMBL" id="QIS16323.1"/>
    </source>
</evidence>
<dbReference type="EMBL" id="CP046172">
    <property type="protein sequence ID" value="QIS16323.1"/>
    <property type="molecule type" value="Genomic_DNA"/>
</dbReference>
<evidence type="ECO:0000259" key="2">
    <source>
        <dbReference type="Pfam" id="PF04909"/>
    </source>
</evidence>
<dbReference type="Gene3D" id="3.20.20.140">
    <property type="entry name" value="Metal-dependent hydrolases"/>
    <property type="match status" value="1"/>
</dbReference>
<proteinExistence type="predicted"/>
<dbReference type="KEGG" id="nah:F5544_42575"/>
<dbReference type="GO" id="GO:0016787">
    <property type="term" value="F:hydrolase activity"/>
    <property type="evidence" value="ECO:0007669"/>
    <property type="project" value="UniProtKB-KW"/>
</dbReference>
<name>A0A6G9YTX3_9NOCA</name>
<dbReference type="PANTHER" id="PTHR35563:SF2">
    <property type="entry name" value="BARREL METAL-DEPENDENT HYDROLASE, PUTATIVE (AFU_ORTHOLOGUE AFUA_1G16240)-RELATED"/>
    <property type="match status" value="1"/>
</dbReference>
<dbReference type="AlphaFoldDB" id="A0A6G9YTX3"/>
<keyword evidence="3" id="KW-0378">Hydrolase</keyword>
<reference evidence="3 4" key="1">
    <citation type="journal article" date="2019" name="ACS Chem. Biol.">
        <title>Identification and Mobilization of a Cryptic Antibiotic Biosynthesis Gene Locus from a Human-Pathogenic Nocardia Isolate.</title>
        <authorList>
            <person name="Herisse M."/>
            <person name="Ishida K."/>
            <person name="Porter J.L."/>
            <person name="Howden B."/>
            <person name="Hertweck C."/>
            <person name="Stinear T.P."/>
            <person name="Pidot S.J."/>
        </authorList>
    </citation>
    <scope>NUCLEOTIDE SEQUENCE [LARGE SCALE GENOMIC DNA]</scope>
    <source>
        <strain evidence="3 4">AUSMDU00012717</strain>
    </source>
</reference>
<dbReference type="InterPro" id="IPR052358">
    <property type="entry name" value="Aro_Compnd_Degr_Hydrolases"/>
</dbReference>
<dbReference type="InterPro" id="IPR006680">
    <property type="entry name" value="Amidohydro-rel"/>
</dbReference>
<feature type="compositionally biased region" description="Basic and acidic residues" evidence="1">
    <location>
        <begin position="286"/>
        <end position="296"/>
    </location>
</feature>
<feature type="region of interest" description="Disordered" evidence="1">
    <location>
        <begin position="260"/>
        <end position="306"/>
    </location>
</feature>
<keyword evidence="4" id="KW-1185">Reference proteome</keyword>
<dbReference type="Proteomes" id="UP000503540">
    <property type="component" value="Chromosome"/>
</dbReference>